<feature type="non-terminal residue" evidence="14">
    <location>
        <position position="1"/>
    </location>
</feature>
<evidence type="ECO:0000256" key="11">
    <source>
        <dbReference type="ARBA" id="ARBA00023288"/>
    </source>
</evidence>
<keyword evidence="9" id="KW-0564">Palmitate</keyword>
<accession>A0A9D3RR38</accession>
<keyword evidence="8" id="KW-0472">Membrane</keyword>
<evidence type="ECO:0000313" key="15">
    <source>
        <dbReference type="Proteomes" id="UP001044222"/>
    </source>
</evidence>
<evidence type="ECO:0000256" key="8">
    <source>
        <dbReference type="ARBA" id="ARBA00023136"/>
    </source>
</evidence>
<dbReference type="PROSITE" id="PS50824">
    <property type="entry name" value="DAPIN"/>
    <property type="match status" value="1"/>
</dbReference>
<dbReference type="PANTHER" id="PTHR45690:SF19">
    <property type="entry name" value="NACHT, LRR AND PYD DOMAINS-CONTAINING PROTEIN 3"/>
    <property type="match status" value="1"/>
</dbReference>
<feature type="region of interest" description="Disordered" evidence="12">
    <location>
        <begin position="1"/>
        <end position="91"/>
    </location>
</feature>
<keyword evidence="7" id="KW-0391">Immunity</keyword>
<evidence type="ECO:0000256" key="6">
    <source>
        <dbReference type="ARBA" id="ARBA00022737"/>
    </source>
</evidence>
<dbReference type="Pfam" id="PF14484">
    <property type="entry name" value="FISNA"/>
    <property type="match status" value="1"/>
</dbReference>
<name>A0A9D3RR38_ANGAN</name>
<evidence type="ECO:0000313" key="14">
    <source>
        <dbReference type="EMBL" id="KAG5840149.1"/>
    </source>
</evidence>
<evidence type="ECO:0000256" key="2">
    <source>
        <dbReference type="ARBA" id="ARBA00004308"/>
    </source>
</evidence>
<evidence type="ECO:0000256" key="5">
    <source>
        <dbReference type="ARBA" id="ARBA00022588"/>
    </source>
</evidence>
<dbReference type="AlphaFoldDB" id="A0A9D3RR38"/>
<keyword evidence="11" id="KW-0449">Lipoprotein</keyword>
<dbReference type="InterPro" id="IPR011029">
    <property type="entry name" value="DEATH-like_dom_sf"/>
</dbReference>
<dbReference type="InterPro" id="IPR004020">
    <property type="entry name" value="DAPIN"/>
</dbReference>
<dbReference type="GO" id="GO:0016787">
    <property type="term" value="F:hydrolase activity"/>
    <property type="evidence" value="ECO:0007669"/>
    <property type="project" value="UniProtKB-KW"/>
</dbReference>
<evidence type="ECO:0000256" key="9">
    <source>
        <dbReference type="ARBA" id="ARBA00023139"/>
    </source>
</evidence>
<keyword evidence="15" id="KW-1185">Reference proteome</keyword>
<dbReference type="InterPro" id="IPR029495">
    <property type="entry name" value="NACHT-assoc"/>
</dbReference>
<dbReference type="SMART" id="SM01289">
    <property type="entry name" value="PYRIN"/>
    <property type="match status" value="1"/>
</dbReference>
<evidence type="ECO:0000256" key="3">
    <source>
        <dbReference type="ARBA" id="ARBA00004496"/>
    </source>
</evidence>
<comment type="subcellular location">
    <subcellularLocation>
        <location evidence="3">Cytoplasm</location>
    </subcellularLocation>
    <subcellularLocation>
        <location evidence="2">Endomembrane system</location>
    </subcellularLocation>
    <subcellularLocation>
        <location evidence="1">Nucleus</location>
    </subcellularLocation>
</comment>
<evidence type="ECO:0000256" key="10">
    <source>
        <dbReference type="ARBA" id="ARBA00023242"/>
    </source>
</evidence>
<keyword evidence="10" id="KW-0539">Nucleus</keyword>
<dbReference type="Pfam" id="PF02758">
    <property type="entry name" value="PYRIN"/>
    <property type="match status" value="1"/>
</dbReference>
<dbReference type="GO" id="GO:0005783">
    <property type="term" value="C:endoplasmic reticulum"/>
    <property type="evidence" value="ECO:0007669"/>
    <property type="project" value="UniProtKB-SubCell"/>
</dbReference>
<protein>
    <recommendedName>
        <fullName evidence="13">Pyrin domain-containing protein</fullName>
    </recommendedName>
</protein>
<dbReference type="EMBL" id="JAFIRN010000011">
    <property type="protein sequence ID" value="KAG5840149.1"/>
    <property type="molecule type" value="Genomic_DNA"/>
</dbReference>
<keyword evidence="6" id="KW-0677">Repeat</keyword>
<keyword evidence="4" id="KW-0963">Cytoplasm</keyword>
<evidence type="ECO:0000256" key="1">
    <source>
        <dbReference type="ARBA" id="ARBA00004123"/>
    </source>
</evidence>
<reference evidence="14" key="1">
    <citation type="submission" date="2021-01" db="EMBL/GenBank/DDBJ databases">
        <title>A chromosome-scale assembly of European eel, Anguilla anguilla.</title>
        <authorList>
            <person name="Henkel C."/>
            <person name="Jong-Raadsen S.A."/>
            <person name="Dufour S."/>
            <person name="Weltzien F.-A."/>
            <person name="Palstra A.P."/>
            <person name="Pelster B."/>
            <person name="Spaink H.P."/>
            <person name="Van Den Thillart G.E."/>
            <person name="Jansen H."/>
            <person name="Zahm M."/>
            <person name="Klopp C."/>
            <person name="Cedric C."/>
            <person name="Louis A."/>
            <person name="Berthelot C."/>
            <person name="Parey E."/>
            <person name="Roest Crollius H."/>
            <person name="Montfort J."/>
            <person name="Robinson-Rechavi M."/>
            <person name="Bucao C."/>
            <person name="Bouchez O."/>
            <person name="Gislard M."/>
            <person name="Lluch J."/>
            <person name="Milhes M."/>
            <person name="Lampietro C."/>
            <person name="Lopez Roques C."/>
            <person name="Donnadieu C."/>
            <person name="Braasch I."/>
            <person name="Desvignes T."/>
            <person name="Postlethwait J."/>
            <person name="Bobe J."/>
            <person name="Guiguen Y."/>
            <person name="Dirks R."/>
        </authorList>
    </citation>
    <scope>NUCLEOTIDE SEQUENCE</scope>
    <source>
        <strain evidence="14">Tag_6206</strain>
        <tissue evidence="14">Liver</tissue>
    </source>
</reference>
<dbReference type="PANTHER" id="PTHR45690">
    <property type="entry name" value="NACHT, LRR AND PYD DOMAINS-CONTAINING PROTEIN 12"/>
    <property type="match status" value="1"/>
</dbReference>
<organism evidence="14 15">
    <name type="scientific">Anguilla anguilla</name>
    <name type="common">European freshwater eel</name>
    <name type="synonym">Muraena anguilla</name>
    <dbReference type="NCBI Taxonomy" id="7936"/>
    <lineage>
        <taxon>Eukaryota</taxon>
        <taxon>Metazoa</taxon>
        <taxon>Chordata</taxon>
        <taxon>Craniata</taxon>
        <taxon>Vertebrata</taxon>
        <taxon>Euteleostomi</taxon>
        <taxon>Actinopterygii</taxon>
        <taxon>Neopterygii</taxon>
        <taxon>Teleostei</taxon>
        <taxon>Anguilliformes</taxon>
        <taxon>Anguillidae</taxon>
        <taxon>Anguilla</taxon>
    </lineage>
</organism>
<gene>
    <name evidence="14" type="ORF">ANANG_G00214880</name>
</gene>
<evidence type="ECO:0000256" key="12">
    <source>
        <dbReference type="SAM" id="MobiDB-lite"/>
    </source>
</evidence>
<sequence>MNLSEEPKTKGGTLSSERKRVLVERAGSPVPSCVSMKSDHSMNHQHVFSGESTGDHRIQQSLKSSSFEEKSSDKLSSAKKPPLQEGDSPRRLQSLLRNLKKLKKDELKQFQSHLSQNCPECLKILSEDPSVLDKFMKINKLFESRQIADYPECIQREQEDSEAVYTVEKMLDTCGSERSLKITLHILRRMKQKDLVDSLERDEQHNESIKRAQQALKTHLKKKFECIFEGLPKQDDPTLLNEIYTELYI</sequence>
<proteinExistence type="predicted"/>
<dbReference type="Proteomes" id="UP001044222">
    <property type="component" value="Chromosome 11"/>
</dbReference>
<dbReference type="Gene3D" id="1.10.533.10">
    <property type="entry name" value="Death Domain, Fas"/>
    <property type="match status" value="1"/>
</dbReference>
<evidence type="ECO:0000256" key="4">
    <source>
        <dbReference type="ARBA" id="ARBA00022490"/>
    </source>
</evidence>
<evidence type="ECO:0000256" key="7">
    <source>
        <dbReference type="ARBA" id="ARBA00022859"/>
    </source>
</evidence>
<keyword evidence="5" id="KW-0399">Innate immunity</keyword>
<comment type="caution">
    <text evidence="14">The sequence shown here is derived from an EMBL/GenBank/DDBJ whole genome shotgun (WGS) entry which is preliminary data.</text>
</comment>
<evidence type="ECO:0000259" key="13">
    <source>
        <dbReference type="PROSITE" id="PS50824"/>
    </source>
</evidence>
<dbReference type="InterPro" id="IPR050637">
    <property type="entry name" value="NLRP_innate_immun_reg"/>
</dbReference>
<feature type="domain" description="Pyrin" evidence="13">
    <location>
        <begin position="83"/>
        <end position="205"/>
    </location>
</feature>
<dbReference type="GO" id="GO:0005576">
    <property type="term" value="C:extracellular region"/>
    <property type="evidence" value="ECO:0007669"/>
    <property type="project" value="UniProtKB-SubCell"/>
</dbReference>